<keyword evidence="2" id="KW-0732">Signal</keyword>
<accession>L0H2R3</accession>
<dbReference type="InterPro" id="IPR050218">
    <property type="entry name" value="LptD"/>
</dbReference>
<evidence type="ECO:0000259" key="4">
    <source>
        <dbReference type="Pfam" id="PF04453"/>
    </source>
</evidence>
<comment type="caution">
    <text evidence="2">Lacks conserved residue(s) required for the propagation of feature annotation.</text>
</comment>
<dbReference type="PATRIC" id="fig|765912.4.peg.3199"/>
<sequence>MTAKPAPAAPIASQPAQPAAKPAPAPVAVEPERTVATAPTGPVPSAAQSASEAPPPVPQSAPVPTAEPEKVASPASPPASPRRSVGAVLPGPADRIHEGLNWEFCGPRPADMGPVDLPPAPSEETALYLDADAAEYDQTLEQVTLRGRIEAERGAQRVEADELVYDRRTGEMRVTGQAFFEHPGVRIAGERADLNIEKEQGTLWDVRYRLMGRINALGTAEEAEVVSSDLTHYRSITYSTCPPGRGDWSLYAEELEIDQESGRGTARHAQLRAGSLPVLYTPYLRFPIDSRRQSGFLVPTIGSSSETGLDITTPYYFNIAPALDATLAPRYMSKHGLLMGGELRYLTSNQSGEISGEILPQDKARDDRATRGILRVRQSGLFGGRWQTAVNFNQVSDNQYFEDFGSRLEVTSIRNIERRGDLTYLGDGWSVLTRLQSFQTVDESVVAEDRPYDRLPQVLFQIDPLRYASGLEFGGDAEYVYFDHSTNVRGQRVAVAPYVRWPLRRSFGHLIPKARFYGASYSLSDEEPGASESPSYSIPSFSVDGQLVFERTVDWFGAPAMQTIEPRLFYLFTPYEDQSENPVFDTTELDFSYSSLFRENRFTGRDRIGDANQLTIGFTTRTIAEQTGDELLRVSLGQILYFDNPRVQISDQVDDDRNSAIAGELAAKLAQHLSARASFQWDPDPGEEDARWERRALQFRYQADDARLINAGYLYNVGTSDDTRYEDTDLSFRWPLGTRVDMVGRWLYSLLYDETMESIAGIEYGRCCWRLRLIGRHYKNSPESDGNTSVMVQLELAGLGSFGNTIDALLERSIYGYESN</sequence>
<feature type="domain" description="LptD C-terminal" evidence="4">
    <location>
        <begin position="370"/>
        <end position="739"/>
    </location>
</feature>
<dbReference type="Pfam" id="PF04453">
    <property type="entry name" value="LptD"/>
    <property type="match status" value="1"/>
</dbReference>
<feature type="compositionally biased region" description="Low complexity" evidence="3">
    <location>
        <begin position="43"/>
        <end position="52"/>
    </location>
</feature>
<dbReference type="InterPro" id="IPR020889">
    <property type="entry name" value="LipoPS_assembly_LptD"/>
</dbReference>
<dbReference type="GO" id="GO:1990351">
    <property type="term" value="C:transporter complex"/>
    <property type="evidence" value="ECO:0007669"/>
    <property type="project" value="TreeGrafter"/>
</dbReference>
<name>L0H2R3_9GAMM</name>
<dbReference type="InterPro" id="IPR045659">
    <property type="entry name" value="LptD_2"/>
</dbReference>
<comment type="subunit">
    <text evidence="2">Component of the lipopolysaccharide transport and assembly complex. Interacts with LptE and LptA.</text>
</comment>
<dbReference type="KEGG" id="tmb:Thimo_3267"/>
<gene>
    <name evidence="2" type="primary">lptD</name>
    <name evidence="6" type="ORF">Thimo_3267</name>
</gene>
<dbReference type="InterPro" id="IPR007543">
    <property type="entry name" value="LptD_C"/>
</dbReference>
<evidence type="ECO:0000256" key="3">
    <source>
        <dbReference type="SAM" id="MobiDB-lite"/>
    </source>
</evidence>
<organism evidence="6 7">
    <name type="scientific">Thioflavicoccus mobilis 8321</name>
    <dbReference type="NCBI Taxonomy" id="765912"/>
    <lineage>
        <taxon>Bacteria</taxon>
        <taxon>Pseudomonadati</taxon>
        <taxon>Pseudomonadota</taxon>
        <taxon>Gammaproteobacteria</taxon>
        <taxon>Chromatiales</taxon>
        <taxon>Chromatiaceae</taxon>
        <taxon>Thioflavicoccus</taxon>
    </lineage>
</organism>
<keyword evidence="2" id="KW-0472">Membrane</keyword>
<dbReference type="PANTHER" id="PTHR30189:SF1">
    <property type="entry name" value="LPS-ASSEMBLY PROTEIN LPTD"/>
    <property type="match status" value="1"/>
</dbReference>
<comment type="function">
    <text evidence="2">Together with LptE, is involved in the assembly of lipopolysaccharide (LPS) at the surface of the outer membrane.</text>
</comment>
<dbReference type="GO" id="GO:0015920">
    <property type="term" value="P:lipopolysaccharide transport"/>
    <property type="evidence" value="ECO:0007669"/>
    <property type="project" value="InterPro"/>
</dbReference>
<dbReference type="GO" id="GO:0043165">
    <property type="term" value="P:Gram-negative-bacterium-type cell outer membrane assembly"/>
    <property type="evidence" value="ECO:0007669"/>
    <property type="project" value="UniProtKB-UniRule"/>
</dbReference>
<feature type="domain" description="LPS-assembly protein LptD central" evidence="5">
    <location>
        <begin position="276"/>
        <end position="347"/>
    </location>
</feature>
<dbReference type="STRING" id="765912.Thimo_3267"/>
<dbReference type="eggNOG" id="COG1452">
    <property type="taxonomic scope" value="Bacteria"/>
</dbReference>
<dbReference type="HOGENOM" id="CLU_009039_0_0_6"/>
<feature type="region of interest" description="Disordered" evidence="3">
    <location>
        <begin position="1"/>
        <end position="90"/>
    </location>
</feature>
<dbReference type="AlphaFoldDB" id="L0H2R3"/>
<proteinExistence type="inferred from homology"/>
<evidence type="ECO:0000313" key="7">
    <source>
        <dbReference type="Proteomes" id="UP000010816"/>
    </source>
</evidence>
<feature type="compositionally biased region" description="Low complexity" evidence="3">
    <location>
        <begin position="1"/>
        <end position="29"/>
    </location>
</feature>
<dbReference type="HAMAP" id="MF_01411">
    <property type="entry name" value="LPS_assembly_LptD"/>
    <property type="match status" value="1"/>
</dbReference>
<dbReference type="RefSeq" id="WP_015282073.1">
    <property type="nucleotide sequence ID" value="NC_019940.1"/>
</dbReference>
<dbReference type="Proteomes" id="UP000010816">
    <property type="component" value="Chromosome"/>
</dbReference>
<evidence type="ECO:0000259" key="5">
    <source>
        <dbReference type="Pfam" id="PF19838"/>
    </source>
</evidence>
<evidence type="ECO:0000313" key="6">
    <source>
        <dbReference type="EMBL" id="AGA91945.1"/>
    </source>
</evidence>
<dbReference type="GO" id="GO:0009279">
    <property type="term" value="C:cell outer membrane"/>
    <property type="evidence" value="ECO:0007669"/>
    <property type="project" value="UniProtKB-SubCell"/>
</dbReference>
<dbReference type="Pfam" id="PF19838">
    <property type="entry name" value="LptD_2"/>
    <property type="match status" value="1"/>
</dbReference>
<dbReference type="OrthoDB" id="9760225at2"/>
<dbReference type="PANTHER" id="PTHR30189">
    <property type="entry name" value="LPS-ASSEMBLY PROTEIN"/>
    <property type="match status" value="1"/>
</dbReference>
<reference evidence="6 7" key="1">
    <citation type="submission" date="2011-09" db="EMBL/GenBank/DDBJ databases">
        <title>Complete sequence of chromosome of Thioflavicoccus mobilis 8321.</title>
        <authorList>
            <consortium name="US DOE Joint Genome Institute"/>
            <person name="Lucas S."/>
            <person name="Han J."/>
            <person name="Lapidus A."/>
            <person name="Cheng J.-F."/>
            <person name="Goodwin L."/>
            <person name="Pitluck S."/>
            <person name="Peters L."/>
            <person name="Ovchinnikova G."/>
            <person name="Lu M."/>
            <person name="Detter J.C."/>
            <person name="Han C."/>
            <person name="Tapia R."/>
            <person name="Land M."/>
            <person name="Hauser L."/>
            <person name="Kyrpides N."/>
            <person name="Ivanova N."/>
            <person name="Pagani I."/>
            <person name="Vogl K."/>
            <person name="Liu Z."/>
            <person name="Imhoff J."/>
            <person name="Thiel V."/>
            <person name="Frigaard N.-U."/>
            <person name="Bryant D."/>
            <person name="Woyke T."/>
        </authorList>
    </citation>
    <scope>NUCLEOTIDE SEQUENCE [LARGE SCALE GENOMIC DNA]</scope>
    <source>
        <strain evidence="6 7">8321</strain>
    </source>
</reference>
<protein>
    <recommendedName>
        <fullName evidence="2">LPS-assembly protein LptD</fullName>
    </recommendedName>
</protein>
<keyword evidence="7" id="KW-1185">Reference proteome</keyword>
<evidence type="ECO:0000256" key="2">
    <source>
        <dbReference type="HAMAP-Rule" id="MF_01411"/>
    </source>
</evidence>
<comment type="similarity">
    <text evidence="2">Belongs to the LptD family.</text>
</comment>
<evidence type="ECO:0000256" key="1">
    <source>
        <dbReference type="ARBA" id="ARBA00023237"/>
    </source>
</evidence>
<comment type="subcellular location">
    <subcellularLocation>
        <location evidence="2">Cell outer membrane</location>
    </subcellularLocation>
</comment>
<keyword evidence="1 2" id="KW-0998">Cell outer membrane</keyword>
<dbReference type="Gene3D" id="2.60.450.10">
    <property type="entry name" value="Lipopolysaccharide (LPS) transport protein A like domain"/>
    <property type="match status" value="1"/>
</dbReference>
<dbReference type="EMBL" id="CP003051">
    <property type="protein sequence ID" value="AGA91945.1"/>
    <property type="molecule type" value="Genomic_DNA"/>
</dbReference>